<organism evidence="2">
    <name type="scientific">Psilocybe cubensis</name>
    <name type="common">Psychedelic mushroom</name>
    <name type="synonym">Stropharia cubensis</name>
    <dbReference type="NCBI Taxonomy" id="181762"/>
    <lineage>
        <taxon>Eukaryota</taxon>
        <taxon>Fungi</taxon>
        <taxon>Dikarya</taxon>
        <taxon>Basidiomycota</taxon>
        <taxon>Agaricomycotina</taxon>
        <taxon>Agaricomycetes</taxon>
        <taxon>Agaricomycetidae</taxon>
        <taxon>Agaricales</taxon>
        <taxon>Agaricineae</taxon>
        <taxon>Strophariaceae</taxon>
        <taxon>Psilocybe</taxon>
    </lineage>
</organism>
<evidence type="ECO:0000313" key="2">
    <source>
        <dbReference type="EMBL" id="KAG5168516.1"/>
    </source>
</evidence>
<feature type="compositionally biased region" description="Basic residues" evidence="1">
    <location>
        <begin position="175"/>
        <end position="191"/>
    </location>
</feature>
<sequence length="456" mass="50394">MHPSSYSYSYPSSIISSVEGHSTIIHSTSNNTLDNQAAGSSQIFEELISKDFMESLGFDTSGLDLNGNIKKILSTAPEFDPDLLDSLFAFINFPDPSGSFENGHSEPNPELSMTTYPTVGGSQTSHDTPPAHAVACPSATPSAYASNARVRNGTTGNGTSLYTTTGKAKTALATKSHRHSPYQSSRRRLAPRMHVEERTRGENSIYNDMHGMDMQRTQDNPPYFRPSTGEPEEQQNLIFQQPNNDDNSSGINTVERVNQGGSHATAVRSFSSVGTSSQNLQNCDDATESRSRDPRKGSSRTPKGRNRDQVKRDQRSTRSMDPLPVSGDGNGDAPIPGEVKKKGKQGKRYDRLLFHNQAPKPQENVGHGEYLQQRALTDQILTLDHRKHPIDDASAIVQSKETRFKVQVGHAMSRIQLVLCEDIQFSKIYSRWGNRPEPAKIAEKFIIMNQSEQNRS</sequence>
<feature type="compositionally biased region" description="Polar residues" evidence="1">
    <location>
        <begin position="269"/>
        <end position="284"/>
    </location>
</feature>
<dbReference type="EMBL" id="JAFIQS010000006">
    <property type="protein sequence ID" value="KAG5168516.1"/>
    <property type="molecule type" value="Genomic_DNA"/>
</dbReference>
<feature type="region of interest" description="Disordered" evidence="1">
    <location>
        <begin position="269"/>
        <end position="345"/>
    </location>
</feature>
<dbReference type="AlphaFoldDB" id="A0A8H8CK79"/>
<feature type="compositionally biased region" description="Basic and acidic residues" evidence="1">
    <location>
        <begin position="287"/>
        <end position="296"/>
    </location>
</feature>
<evidence type="ECO:0000256" key="1">
    <source>
        <dbReference type="SAM" id="MobiDB-lite"/>
    </source>
</evidence>
<feature type="compositionally biased region" description="Basic and acidic residues" evidence="1">
    <location>
        <begin position="305"/>
        <end position="318"/>
    </location>
</feature>
<reference evidence="2" key="1">
    <citation type="submission" date="2021-02" db="EMBL/GenBank/DDBJ databases">
        <title>Psilocybe cubensis genome.</title>
        <authorList>
            <person name="Mckernan K.J."/>
            <person name="Crawford S."/>
            <person name="Trippe A."/>
            <person name="Kane L.T."/>
            <person name="Mclaughlin S."/>
        </authorList>
    </citation>
    <scope>NUCLEOTIDE SEQUENCE [LARGE SCALE GENOMIC DNA]</scope>
    <source>
        <strain evidence="2">MGC-MH-2018</strain>
    </source>
</reference>
<comment type="caution">
    <text evidence="2">The sequence shown here is derived from an EMBL/GenBank/DDBJ whole genome shotgun (WGS) entry which is preliminary data.</text>
</comment>
<accession>A0A8H8CK79</accession>
<proteinExistence type="predicted"/>
<protein>
    <submittedName>
        <fullName evidence="2">Uncharacterized protein</fullName>
    </submittedName>
</protein>
<name>A0A8H8CK79_PSICU</name>
<gene>
    <name evidence="2" type="ORF">JR316_007116</name>
</gene>
<feature type="region of interest" description="Disordered" evidence="1">
    <location>
        <begin position="170"/>
        <end position="231"/>
    </location>
</feature>